<dbReference type="Proteomes" id="UP000314986">
    <property type="component" value="Unassembled WGS sequence"/>
</dbReference>
<feature type="coiled-coil region" evidence="2">
    <location>
        <begin position="216"/>
        <end position="264"/>
    </location>
</feature>
<feature type="domain" description="Translin-associated factor X-interacting protein 1 N-terminal" evidence="3">
    <location>
        <begin position="130"/>
        <end position="239"/>
    </location>
</feature>
<dbReference type="Ensembl" id="ENSCMIT00000046915.1">
    <property type="protein sequence ID" value="ENSCMIP00000046255.1"/>
    <property type="gene ID" value="ENSCMIG00000019028.1"/>
</dbReference>
<accession>A0A4W3KGS4</accession>
<evidence type="ECO:0000256" key="1">
    <source>
        <dbReference type="ARBA" id="ARBA00023054"/>
    </source>
</evidence>
<dbReference type="PANTHER" id="PTHR16306:SF0">
    <property type="entry name" value="TRANSLIN-ASSOCIATED FACTOR X-INTERACTING PROTEIN 1"/>
    <property type="match status" value="1"/>
</dbReference>
<reference evidence="5" key="1">
    <citation type="journal article" date="2006" name="Science">
        <title>Ancient noncoding elements conserved in the human genome.</title>
        <authorList>
            <person name="Venkatesh B."/>
            <person name="Kirkness E.F."/>
            <person name="Loh Y.H."/>
            <person name="Halpern A.L."/>
            <person name="Lee A.P."/>
            <person name="Johnson J."/>
            <person name="Dandona N."/>
            <person name="Viswanathan L.D."/>
            <person name="Tay A."/>
            <person name="Venter J.C."/>
            <person name="Strausberg R.L."/>
            <person name="Brenner S."/>
        </authorList>
    </citation>
    <scope>NUCLEOTIDE SEQUENCE [LARGE SCALE GENOMIC DNA]</scope>
</reference>
<evidence type="ECO:0000256" key="2">
    <source>
        <dbReference type="SAM" id="Coils"/>
    </source>
</evidence>
<name>A0A4W3KGS4_CALMI</name>
<dbReference type="Pfam" id="PF15739">
    <property type="entry name" value="TSNAXIP1_N"/>
    <property type="match status" value="1"/>
</dbReference>
<feature type="coiled-coil region" evidence="2">
    <location>
        <begin position="309"/>
        <end position="359"/>
    </location>
</feature>
<dbReference type="InterPro" id="IPR032755">
    <property type="entry name" value="TSNAXIP1_N"/>
</dbReference>
<reference evidence="5" key="2">
    <citation type="journal article" date="2007" name="PLoS Biol.">
        <title>Survey sequencing and comparative analysis of the elephant shark (Callorhinchus milii) genome.</title>
        <authorList>
            <person name="Venkatesh B."/>
            <person name="Kirkness E.F."/>
            <person name="Loh Y.H."/>
            <person name="Halpern A.L."/>
            <person name="Lee A.P."/>
            <person name="Johnson J."/>
            <person name="Dandona N."/>
            <person name="Viswanathan L.D."/>
            <person name="Tay A."/>
            <person name="Venter J.C."/>
            <person name="Strausberg R.L."/>
            <person name="Brenner S."/>
        </authorList>
    </citation>
    <scope>NUCLEOTIDE SEQUENCE [LARGE SCALE GENOMIC DNA]</scope>
</reference>
<proteinExistence type="predicted"/>
<evidence type="ECO:0000313" key="4">
    <source>
        <dbReference type="Ensembl" id="ENSCMIP00000046255.1"/>
    </source>
</evidence>
<keyword evidence="5" id="KW-1185">Reference proteome</keyword>
<dbReference type="InParanoid" id="A0A4W3KGS4"/>
<dbReference type="PANTHER" id="PTHR16306">
    <property type="entry name" value="TRANSLIN-ASSOCIATED FACTOR X-INTERACTING PROTEIN 1"/>
    <property type="match status" value="1"/>
</dbReference>
<dbReference type="GO" id="GO:0005737">
    <property type="term" value="C:cytoplasm"/>
    <property type="evidence" value="ECO:0007669"/>
    <property type="project" value="TreeGrafter"/>
</dbReference>
<reference evidence="4" key="4">
    <citation type="submission" date="2025-08" db="UniProtKB">
        <authorList>
            <consortium name="Ensembl"/>
        </authorList>
    </citation>
    <scope>IDENTIFICATION</scope>
</reference>
<dbReference type="AlphaFoldDB" id="A0A4W3KGS4"/>
<sequence length="542" mass="63121">MSTPKTGCLVLEGDSLTKSSEVDNPFTCPISNDESGGVDCTDAFYKCAPKLTCPNYHLQDCKVKYYLPEKDVMPSGDYCSAYLSAWPAHMTGKIVRSIRKPKSSGIPKHHGYDDEFASNAAKPQFLEQLEAHLRKELQTLDMSKPKIQEVKLQAYREVFEYFIEDLKTYKPLLAAIKNEYELTLAYMEDQIRELQPLKAMMFTTVEQCNQKIMAIYEQESLELKTLKDEKLDLLKQIDKSMETKNTLREQVAKLQTELQIQYKKYRDEYDARRLLLSDINNLRAQQEESKPSELQADIVEDTVKLNLALKVTRQDLTMLQVELNTMKAEYGDVIPRREFEILEKNYNELHEKHEHIQKDHNQIKVEYSTLLEVHKYITIQRDKLLLEIEQFKTSASVSGAIVPAESQEPSQIMHEIEKKETEDLEEFEGLGTGEDVLLFLRHDGLVKNTQMSRKDIVSVVMEIWKEKIQADEESGIRSNFAEFFNSFLQKKYGDLTVQWAYNIYYGCRHCQDDDYINIFFRILNGTSFVKEYFPQQNSRVPR</sequence>
<dbReference type="STRING" id="7868.ENSCMIP00000046255"/>
<reference evidence="4" key="5">
    <citation type="submission" date="2025-09" db="UniProtKB">
        <authorList>
            <consortium name="Ensembl"/>
        </authorList>
    </citation>
    <scope>IDENTIFICATION</scope>
</reference>
<evidence type="ECO:0000259" key="3">
    <source>
        <dbReference type="Pfam" id="PF15739"/>
    </source>
</evidence>
<dbReference type="OMA" id="HIANKRI"/>
<organism evidence="4 5">
    <name type="scientific">Callorhinchus milii</name>
    <name type="common">Ghost shark</name>
    <dbReference type="NCBI Taxonomy" id="7868"/>
    <lineage>
        <taxon>Eukaryota</taxon>
        <taxon>Metazoa</taxon>
        <taxon>Chordata</taxon>
        <taxon>Craniata</taxon>
        <taxon>Vertebrata</taxon>
        <taxon>Chondrichthyes</taxon>
        <taxon>Holocephali</taxon>
        <taxon>Chimaeriformes</taxon>
        <taxon>Callorhinchidae</taxon>
        <taxon>Callorhinchus</taxon>
    </lineage>
</organism>
<dbReference type="GeneTree" id="ENSGT00940000165060"/>
<evidence type="ECO:0000313" key="5">
    <source>
        <dbReference type="Proteomes" id="UP000314986"/>
    </source>
</evidence>
<protein>
    <recommendedName>
        <fullName evidence="3">Translin-associated factor X-interacting protein 1 N-terminal domain-containing protein</fullName>
    </recommendedName>
</protein>
<gene>
    <name evidence="4" type="primary">tsnaxip1</name>
</gene>
<reference evidence="5" key="3">
    <citation type="journal article" date="2014" name="Nature">
        <title>Elephant shark genome provides unique insights into gnathostome evolution.</title>
        <authorList>
            <consortium name="International Elephant Shark Genome Sequencing Consortium"/>
            <person name="Venkatesh B."/>
            <person name="Lee A.P."/>
            <person name="Ravi V."/>
            <person name="Maurya A.K."/>
            <person name="Lian M.M."/>
            <person name="Swann J.B."/>
            <person name="Ohta Y."/>
            <person name="Flajnik M.F."/>
            <person name="Sutoh Y."/>
            <person name="Kasahara M."/>
            <person name="Hoon S."/>
            <person name="Gangu V."/>
            <person name="Roy S.W."/>
            <person name="Irimia M."/>
            <person name="Korzh V."/>
            <person name="Kondrychyn I."/>
            <person name="Lim Z.W."/>
            <person name="Tay B.H."/>
            <person name="Tohari S."/>
            <person name="Kong K.W."/>
            <person name="Ho S."/>
            <person name="Lorente-Galdos B."/>
            <person name="Quilez J."/>
            <person name="Marques-Bonet T."/>
            <person name="Raney B.J."/>
            <person name="Ingham P.W."/>
            <person name="Tay A."/>
            <person name="Hillier L.W."/>
            <person name="Minx P."/>
            <person name="Boehm T."/>
            <person name="Wilson R.K."/>
            <person name="Brenner S."/>
            <person name="Warren W.C."/>
        </authorList>
    </citation>
    <scope>NUCLEOTIDE SEQUENCE [LARGE SCALE GENOMIC DNA]</scope>
</reference>
<keyword evidence="1 2" id="KW-0175">Coiled coil</keyword>